<comment type="subcellular location">
    <subcellularLocation>
        <location evidence="1">Nucleus</location>
    </subcellularLocation>
</comment>
<feature type="compositionally biased region" description="Basic residues" evidence="7">
    <location>
        <begin position="381"/>
        <end position="397"/>
    </location>
</feature>
<accession>A0A0D9QMS8</accession>
<dbReference type="InterPro" id="IPR006942">
    <property type="entry name" value="TH1"/>
</dbReference>
<dbReference type="GO" id="GO:0032021">
    <property type="term" value="C:NELF complex"/>
    <property type="evidence" value="ECO:0007669"/>
    <property type="project" value="TreeGrafter"/>
</dbReference>
<feature type="region of interest" description="Disordered" evidence="7">
    <location>
        <begin position="268"/>
        <end position="314"/>
    </location>
</feature>
<evidence type="ECO:0000256" key="4">
    <source>
        <dbReference type="ARBA" id="ARBA00023015"/>
    </source>
</evidence>
<dbReference type="Proteomes" id="UP000054561">
    <property type="component" value="Unassembled WGS sequence"/>
</dbReference>
<dbReference type="PANTHER" id="PTHR12144:SF0">
    <property type="entry name" value="NEGATIVE ELONGATION FACTOR C_D"/>
    <property type="match status" value="1"/>
</dbReference>
<evidence type="ECO:0000256" key="3">
    <source>
        <dbReference type="ARBA" id="ARBA00022491"/>
    </source>
</evidence>
<organism evidence="8 9">
    <name type="scientific">Plasmodium fragile</name>
    <dbReference type="NCBI Taxonomy" id="5857"/>
    <lineage>
        <taxon>Eukaryota</taxon>
        <taxon>Sar</taxon>
        <taxon>Alveolata</taxon>
        <taxon>Apicomplexa</taxon>
        <taxon>Aconoidasida</taxon>
        <taxon>Haemosporida</taxon>
        <taxon>Plasmodiidae</taxon>
        <taxon>Plasmodium</taxon>
        <taxon>Plasmodium (Plasmodium)</taxon>
    </lineage>
</organism>
<feature type="compositionally biased region" description="Polar residues" evidence="7">
    <location>
        <begin position="815"/>
        <end position="828"/>
    </location>
</feature>
<feature type="region of interest" description="Disordered" evidence="7">
    <location>
        <begin position="363"/>
        <end position="400"/>
    </location>
</feature>
<dbReference type="EMBL" id="KQ001662">
    <property type="protein sequence ID" value="KJP88349.1"/>
    <property type="molecule type" value="Genomic_DNA"/>
</dbReference>
<feature type="compositionally biased region" description="Polar residues" evidence="7">
    <location>
        <begin position="297"/>
        <end position="306"/>
    </location>
</feature>
<dbReference type="RefSeq" id="XP_012335023.1">
    <property type="nucleotide sequence ID" value="XM_012479600.1"/>
</dbReference>
<dbReference type="PANTHER" id="PTHR12144">
    <property type="entry name" value="NEGATIVE ELONGATION FACTOR D"/>
    <property type="match status" value="1"/>
</dbReference>
<dbReference type="VEuPathDB" id="PlasmoDB:AK88_01965"/>
<gene>
    <name evidence="8" type="ORF">AK88_01965</name>
</gene>
<feature type="compositionally biased region" description="Low complexity" evidence="7">
    <location>
        <begin position="746"/>
        <end position="756"/>
    </location>
</feature>
<feature type="compositionally biased region" description="Polar residues" evidence="7">
    <location>
        <begin position="780"/>
        <end position="791"/>
    </location>
</feature>
<dbReference type="GeneID" id="24267279"/>
<dbReference type="Pfam" id="PF04858">
    <property type="entry name" value="TH1"/>
    <property type="match status" value="1"/>
</dbReference>
<name>A0A0D9QMS8_PLAFR</name>
<dbReference type="OMA" id="YEYVYNH"/>
<proteinExistence type="inferred from homology"/>
<reference evidence="8 9" key="1">
    <citation type="submission" date="2014-03" db="EMBL/GenBank/DDBJ databases">
        <title>The Genome Sequence of Plasmodium fragile nilgiri.</title>
        <authorList>
            <consortium name="The Broad Institute Genomics Platform"/>
            <consortium name="The Broad Institute Genome Sequencing Center for Infectious Disease"/>
            <person name="Neafsey D."/>
            <person name="Duraisingh M."/>
            <person name="Young S.K."/>
            <person name="Zeng Q."/>
            <person name="Gargeya S."/>
            <person name="Abouelleil A."/>
            <person name="Alvarado L."/>
            <person name="Chapman S.B."/>
            <person name="Gainer-Dewar J."/>
            <person name="Goldberg J."/>
            <person name="Griggs A."/>
            <person name="Gujja S."/>
            <person name="Hansen M."/>
            <person name="Howarth C."/>
            <person name="Imamovic A."/>
            <person name="Larimer J."/>
            <person name="Pearson M."/>
            <person name="Poon T.W."/>
            <person name="Priest M."/>
            <person name="Roberts A."/>
            <person name="Saif S."/>
            <person name="Shea T."/>
            <person name="Sykes S."/>
            <person name="Wortman J."/>
            <person name="Nusbaum C."/>
            <person name="Birren B."/>
        </authorList>
    </citation>
    <scope>NUCLEOTIDE SEQUENCE [LARGE SCALE GENOMIC DNA]</scope>
    <source>
        <strain evidence="9">nilgiri</strain>
    </source>
</reference>
<feature type="region of interest" description="Disordered" evidence="7">
    <location>
        <begin position="1088"/>
        <end position="1170"/>
    </location>
</feature>
<feature type="compositionally biased region" description="Basic and acidic residues" evidence="7">
    <location>
        <begin position="692"/>
        <end position="707"/>
    </location>
</feature>
<dbReference type="GO" id="GO:0034244">
    <property type="term" value="P:negative regulation of transcription elongation by RNA polymerase II"/>
    <property type="evidence" value="ECO:0007669"/>
    <property type="project" value="TreeGrafter"/>
</dbReference>
<evidence type="ECO:0000313" key="8">
    <source>
        <dbReference type="EMBL" id="KJP88349.1"/>
    </source>
</evidence>
<evidence type="ECO:0000256" key="6">
    <source>
        <dbReference type="ARBA" id="ARBA00023242"/>
    </source>
</evidence>
<dbReference type="GO" id="GO:0003723">
    <property type="term" value="F:RNA binding"/>
    <property type="evidence" value="ECO:0007669"/>
    <property type="project" value="TreeGrafter"/>
</dbReference>
<feature type="compositionally biased region" description="Basic and acidic residues" evidence="7">
    <location>
        <begin position="1108"/>
        <end position="1117"/>
    </location>
</feature>
<evidence type="ECO:0000313" key="9">
    <source>
        <dbReference type="Proteomes" id="UP000054561"/>
    </source>
</evidence>
<sequence>MKKNKKKCIGLSNCSFEQFKEGIDFLKQTDAILDDDIFPILKRVCSYLFFCVKHDNFEFVKSYDGGEGAGKAKGISEAQAGQGILEGQPAASAAGAMASCGNAPPTTENDTTLNYVFKDEDFIIVKNINRLLLNKLIENYVGYSWLCLTVTEYLNDLDYFMNKQGKNDKEGQKKEINARKKVYKLVKKFTQVKNIHELQNCQRGQVHEDGKKAIQKLEAKNKYINYLFCYYNNYFLSSNVTNGENAQGEDVIVLDHVDHAHQWIYTDDEDPSAGCSEKREKHVHREHQDNRVKRARTSSAESSPTKRNAHLKRRRKCYGVKDVDMDHGEGSYTNWDDPFHEQIEISPGKEDFVYYEGTCDISEEDQGRSGKRKRTREEKRQKRRLQRRLERRQKGKKAPREKNTLQHLYKALCDFLSTKYETSKLLKFMDEYRDMYAWKPPPFYWTVLSSKYVVKEILKLYEDRYLDPFLSCLYEDYVNKYYFDDEENSNIATYTSNFNVFTLRISEEIQRFLILEEPEEEEAVLKICKNICVSENSYIYAQMILEYMYRNNNDNSMRRLSQYLSLYILYKDINLHKICNNYFAQVVENQVSITFLTFRINNLNNYSTLYSTFRNIYMTRNKGCMEISQSDIVSLHDAIVSVLKIFNGNKLLLFDSTYLFSSHAGRNRLGGRATSESGDIYEGSTNLKRQISHSEEGEEHSFHFHHREEDTDFNSNFSNINRSNLEEACRRGDVLLTEHADDDASSSEPSLPSSPSETEEPAFEKGDDIYNPSEDIPATGENSFGANSLFGSSLDLGQKEKRNGADGGSAEMNDRQTNVSNRSSKNLSNEVYSSIKSEDFASNVHSENNEMHVNSGRSKNTASVLILPSASQYGNEDFNYHKEFLRINIYAEKIPLVHMRDIVFLNNAINIYVSNSELFFNNMYKLYGKVLIFLTTYSPYEYVYNHYYASLFKRRGHGSSRKYSAAYFSVYDDAVSALDGVEGDSDDEEVDEPYDQHEEQCEQQPRDDLCRAPEADAPSEVSLAPGLSAAGKFTGKRTYEQFFQVKKEPAEIKSILKRRSSYAGGGSEVRGGNRLTDFDKHVIGDAADEASAKEEAPVEQDNLTASESVERSTEVDLKTPPPNEAVQKGSDANVLSAGDPLPGTSEAEPTTHPVEEAPASDTFPPQRCDTHNYTSSNIADDMLELRTEVMSCDEVRSSIFKNVKSKKKLKINATSKKKKYYFYKLFHKFRLTYNTFLKYTQNEIYQIYQIMHGNYSDATKDKLLLARVNSNLAASLIYRYVYTKVYELVNTSRVNLVYPKFILLKYIVDMYPQKRHLALHFLKELYTYIIEKEESLEEFVELRENLILFFVYLVRFENMFCYVVSVIKSMVNLLDKAFIRLFIIKTLTFCAPPYDFKFCECLLNFIHFVLNKEGVYYKNEFKRAIHKLLDNVMEMHQMYQSSKTKELAILCTHIKEQIKQAEMDPTVR</sequence>
<evidence type="ECO:0000256" key="5">
    <source>
        <dbReference type="ARBA" id="ARBA00023163"/>
    </source>
</evidence>
<keyword evidence="3" id="KW-0678">Repressor</keyword>
<feature type="region of interest" description="Disordered" evidence="7">
    <location>
        <begin position="671"/>
        <end position="707"/>
    </location>
</feature>
<evidence type="ECO:0000256" key="1">
    <source>
        <dbReference type="ARBA" id="ARBA00004123"/>
    </source>
</evidence>
<comment type="similarity">
    <text evidence="2">Belongs to the NELF-D family.</text>
</comment>
<protein>
    <submittedName>
        <fullName evidence="8">Uncharacterized protein</fullName>
    </submittedName>
</protein>
<evidence type="ECO:0000256" key="2">
    <source>
        <dbReference type="ARBA" id="ARBA00005726"/>
    </source>
</evidence>
<dbReference type="OrthoDB" id="364993at2759"/>
<feature type="region of interest" description="Disordered" evidence="7">
    <location>
        <begin position="739"/>
        <end position="828"/>
    </location>
</feature>
<keyword evidence="5" id="KW-0804">Transcription</keyword>
<evidence type="ECO:0000256" key="7">
    <source>
        <dbReference type="SAM" id="MobiDB-lite"/>
    </source>
</evidence>
<keyword evidence="9" id="KW-1185">Reference proteome</keyword>
<keyword evidence="6" id="KW-0539">Nucleus</keyword>
<keyword evidence="4" id="KW-0805">Transcription regulation</keyword>